<dbReference type="EMBL" id="CP118375">
    <property type="protein sequence ID" value="WFD41673.1"/>
    <property type="molecule type" value="Genomic_DNA"/>
</dbReference>
<dbReference type="Pfam" id="PF00271">
    <property type="entry name" value="Helicase_C"/>
    <property type="match status" value="1"/>
</dbReference>
<dbReference type="InterPro" id="IPR011709">
    <property type="entry name" value="DEAD-box_helicase_OB_fold"/>
</dbReference>
<dbReference type="InterPro" id="IPR027417">
    <property type="entry name" value="P-loop_NTPase"/>
</dbReference>
<feature type="compositionally biased region" description="Low complexity" evidence="7">
    <location>
        <begin position="7"/>
        <end position="21"/>
    </location>
</feature>
<dbReference type="Pfam" id="PF24385">
    <property type="entry name" value="DSRM_DHX29"/>
    <property type="match status" value="1"/>
</dbReference>
<dbReference type="InterPro" id="IPR001650">
    <property type="entry name" value="Helicase_C-like"/>
</dbReference>
<keyword evidence="11" id="KW-1185">Reference proteome</keyword>
<sequence length="1458" mass="161891">MARKKSSAAIKSSGATSSKAAPLPDWVKGGGPKPPAKTQVREDGTELLFPPGSKTPLNLMYEKIQKIPDFEKPEVHPRSNAKGYTCSITLRKVNKQDRSNPHTLKMEPYEEGAKLSCKTALEAKHWAATYVLFRMYNQQSMHRMLPPGPREYWLTLEKVKSESPPSDAYKWEPEPFDAYQNHLAQRAARKKERELREAQRNDPKARPMSKAWQRAQEVRMSPALRELVESTIRARMSVMDEGRQADSNGISQSATEHVSFDRKKLEHELSKLGVRPGYSERALAWLSKARAESTDSSAVQQLQQSNPLLASILSLPDREAAIEYLILYTPEQDLPPALRPSASAESFVTGTASGGDQNALVDRWTIEKLERFAGFPRRASSQALSQVRAQIPNGSAAQLEEATLDVLLRQLINLPKRVITHPQILNDEARQRRNDERTVLEALIEGVHSVKEQEQIGSENLALPLGQHDGASVTLRYVDHDMSTYLSEHGMHPTIYVYGSSLPAFLCLALTRHAMQCFHQPGFAEDVYDAAQSGEGALYLLWERLSEVLPRFLKDPPALDSVMEFFAETRAIQQPSSIPALSGGADAPSQPEKSRKVMAAKQLRRRPSVDNILKEQHHKYCSSLKYQEGIKPVREALPAFNARKDLLDTIHANRVVLIAGETGCGKTTQVPQFLLDDAIERCSGSECNIVVTQPRRVSAMGVAARVASERGESLDREMSDDAMVGYAIRGERRASRNCRLLFSTTGVLLRRLASGSDPDLAGLSHVIVDEVHERSTDSDFLLLLLRDVLERNNKIRVILMSATINPEKFVSYFGGAPYKFIPGRTFPVQEHYLEDVVRLTQFQSLRPHTTPNEKLDRLFDAAKVPDSQQPTVRQLVSTSRIDYELLAQAVRLAAKRAEKIDYTGSLQGRAAILIFCPGVGEIRRAMDAISMLNPDGAVILPLHANLAPQDQRLVFQPVAKHQRKIVVSTNVAETSITIPEIGYVIDTGRVREAEYDAKDGVTRLVEKYASRAACKQRAGRAGRTMAGECYKLYSTGIAEHVQLAQSIPEIQRTPLEGVILQVKAIQPSADIKSFLERAIDPPSTNALAATHEKLVLAGAIEGDKGYSAHLTALGRHLVCNIRLIQANLPLDVREGKLLVLGSLFGCMEPLLHVVALLASRPIIASAAQRDDDAKKKRLSYLLGNSDLLSTANLYSAYLLMRRDRVPTKEVKSWCEVHGLSFSALQDVDMTRSMILRGLEEAGIVNRSYIQGWRQQGAQWPKASVRHPLDAQSTNTNLLRALVTAALWPSVARIDQPAAKYNASASGAVLRDAAAKEFHYYDEHDGRVFLHPSSLLFHATQFKSNYVAVCHKSANDQSQKTYLRDVTEASLYGLLLFGGPLYVDHEHGGLTIATSHKASPDAWIKMKASARIGVLCRQLRQLLDATLDQGVENQQNLYTKENQSVVQTMIKLVSQDGLE</sequence>
<dbReference type="CDD" id="cd17917">
    <property type="entry name" value="DEXHc_RHA-like"/>
    <property type="match status" value="1"/>
</dbReference>
<organism evidence="10 11">
    <name type="scientific">Malassezia psittaci</name>
    <dbReference type="NCBI Taxonomy" id="1821823"/>
    <lineage>
        <taxon>Eukaryota</taxon>
        <taxon>Fungi</taxon>
        <taxon>Dikarya</taxon>
        <taxon>Basidiomycota</taxon>
        <taxon>Ustilaginomycotina</taxon>
        <taxon>Malasseziomycetes</taxon>
        <taxon>Malasseziales</taxon>
        <taxon>Malasseziaceae</taxon>
        <taxon>Malassezia</taxon>
    </lineage>
</organism>
<dbReference type="InterPro" id="IPR007502">
    <property type="entry name" value="Helicase-assoc_dom"/>
</dbReference>
<dbReference type="EC" id="3.6.4.13" evidence="1"/>
<dbReference type="PANTHER" id="PTHR18934:SF267">
    <property type="entry name" value="ATP-DEPENDENT RNA HELICASE YLR419W-RELATED"/>
    <property type="match status" value="1"/>
</dbReference>
<dbReference type="Gene3D" id="1.20.120.1080">
    <property type="match status" value="1"/>
</dbReference>
<accession>A0AAF0F302</accession>
<dbReference type="GO" id="GO:0005524">
    <property type="term" value="F:ATP binding"/>
    <property type="evidence" value="ECO:0007669"/>
    <property type="project" value="UniProtKB-KW"/>
</dbReference>
<name>A0AAF0F302_9BASI</name>
<dbReference type="GO" id="GO:0003724">
    <property type="term" value="F:RNA helicase activity"/>
    <property type="evidence" value="ECO:0007669"/>
    <property type="project" value="UniProtKB-EC"/>
</dbReference>
<proteinExistence type="predicted"/>
<protein>
    <recommendedName>
        <fullName evidence="1">RNA helicase</fullName>
        <ecNumber evidence="1">3.6.4.13</ecNumber>
    </recommendedName>
</protein>
<evidence type="ECO:0000256" key="7">
    <source>
        <dbReference type="SAM" id="MobiDB-lite"/>
    </source>
</evidence>
<dbReference type="Gene3D" id="3.40.50.300">
    <property type="entry name" value="P-loop containing nucleotide triphosphate hydrolases"/>
    <property type="match status" value="2"/>
</dbReference>
<dbReference type="Pfam" id="PF00270">
    <property type="entry name" value="DEAD"/>
    <property type="match status" value="1"/>
</dbReference>
<reference evidence="10" key="1">
    <citation type="submission" date="2023-02" db="EMBL/GenBank/DDBJ databases">
        <title>Mating type loci evolution in Malassezia.</title>
        <authorList>
            <person name="Coelho M.A."/>
        </authorList>
    </citation>
    <scope>NUCLEOTIDE SEQUENCE</scope>
    <source>
        <strain evidence="10">CBS 14136</strain>
    </source>
</reference>
<keyword evidence="2" id="KW-0547">Nucleotide-binding</keyword>
<keyword evidence="5" id="KW-0067">ATP-binding</keyword>
<evidence type="ECO:0000256" key="5">
    <source>
        <dbReference type="ARBA" id="ARBA00022840"/>
    </source>
</evidence>
<dbReference type="Pfam" id="PF07717">
    <property type="entry name" value="OB_NTP_bind"/>
    <property type="match status" value="1"/>
</dbReference>
<dbReference type="SMART" id="SM00847">
    <property type="entry name" value="HA2"/>
    <property type="match status" value="1"/>
</dbReference>
<comment type="catalytic activity">
    <reaction evidence="6">
        <text>ATP + H2O = ADP + phosphate + H(+)</text>
        <dbReference type="Rhea" id="RHEA:13065"/>
        <dbReference type="ChEBI" id="CHEBI:15377"/>
        <dbReference type="ChEBI" id="CHEBI:15378"/>
        <dbReference type="ChEBI" id="CHEBI:30616"/>
        <dbReference type="ChEBI" id="CHEBI:43474"/>
        <dbReference type="ChEBI" id="CHEBI:456216"/>
        <dbReference type="EC" id="3.6.4.13"/>
    </reaction>
</comment>
<dbReference type="InterPro" id="IPR002464">
    <property type="entry name" value="DNA/RNA_helicase_DEAH_CS"/>
</dbReference>
<evidence type="ECO:0000256" key="4">
    <source>
        <dbReference type="ARBA" id="ARBA00022806"/>
    </source>
</evidence>
<evidence type="ECO:0000256" key="6">
    <source>
        <dbReference type="ARBA" id="ARBA00047984"/>
    </source>
</evidence>
<dbReference type="InterPro" id="IPR011545">
    <property type="entry name" value="DEAD/DEAH_box_helicase_dom"/>
</dbReference>
<evidence type="ECO:0000256" key="3">
    <source>
        <dbReference type="ARBA" id="ARBA00022801"/>
    </source>
</evidence>
<feature type="compositionally biased region" description="Basic and acidic residues" evidence="7">
    <location>
        <begin position="191"/>
        <end position="205"/>
    </location>
</feature>
<dbReference type="InterPro" id="IPR056328">
    <property type="entry name" value="DSRM_DHX29"/>
</dbReference>
<dbReference type="SMART" id="SM00487">
    <property type="entry name" value="DEXDc"/>
    <property type="match status" value="1"/>
</dbReference>
<dbReference type="FunFam" id="3.40.50.300:FF:000500">
    <property type="entry name" value="ATP-dependent RNA helicase DHX29"/>
    <property type="match status" value="1"/>
</dbReference>
<dbReference type="CDD" id="cd18791">
    <property type="entry name" value="SF2_C_RHA"/>
    <property type="match status" value="1"/>
</dbReference>
<keyword evidence="4 10" id="KW-0347">Helicase</keyword>
<evidence type="ECO:0000259" key="8">
    <source>
        <dbReference type="PROSITE" id="PS51192"/>
    </source>
</evidence>
<dbReference type="SUPFAM" id="SSF52540">
    <property type="entry name" value="P-loop containing nucleoside triphosphate hydrolases"/>
    <property type="match status" value="1"/>
</dbReference>
<gene>
    <name evidence="10" type="primary">ucp12_1</name>
    <name evidence="10" type="ORF">MPSI1_000305</name>
</gene>
<dbReference type="Pfam" id="PF26026">
    <property type="entry name" value="RNA_hel_CTD"/>
    <property type="match status" value="1"/>
</dbReference>
<dbReference type="GO" id="GO:0016787">
    <property type="term" value="F:hydrolase activity"/>
    <property type="evidence" value="ECO:0007669"/>
    <property type="project" value="UniProtKB-KW"/>
</dbReference>
<evidence type="ECO:0000256" key="1">
    <source>
        <dbReference type="ARBA" id="ARBA00012552"/>
    </source>
</evidence>
<dbReference type="PANTHER" id="PTHR18934">
    <property type="entry name" value="ATP-DEPENDENT RNA HELICASE"/>
    <property type="match status" value="1"/>
</dbReference>
<dbReference type="SMART" id="SM00490">
    <property type="entry name" value="HELICc"/>
    <property type="match status" value="1"/>
</dbReference>
<evidence type="ECO:0000259" key="9">
    <source>
        <dbReference type="PROSITE" id="PS51194"/>
    </source>
</evidence>
<dbReference type="InterPro" id="IPR059023">
    <property type="entry name" value="RNA_hel_CTD"/>
</dbReference>
<evidence type="ECO:0000313" key="11">
    <source>
        <dbReference type="Proteomes" id="UP001214628"/>
    </source>
</evidence>
<evidence type="ECO:0000313" key="10">
    <source>
        <dbReference type="EMBL" id="WFD41673.1"/>
    </source>
</evidence>
<dbReference type="GO" id="GO:1990904">
    <property type="term" value="C:ribonucleoprotein complex"/>
    <property type="evidence" value="ECO:0007669"/>
    <property type="project" value="UniProtKB-ARBA"/>
</dbReference>
<dbReference type="InterPro" id="IPR014001">
    <property type="entry name" value="Helicase_ATP-bd"/>
</dbReference>
<dbReference type="PROSITE" id="PS51192">
    <property type="entry name" value="HELICASE_ATP_BIND_1"/>
    <property type="match status" value="1"/>
</dbReference>
<evidence type="ECO:0000256" key="2">
    <source>
        <dbReference type="ARBA" id="ARBA00022741"/>
    </source>
</evidence>
<dbReference type="PROSITE" id="PS51194">
    <property type="entry name" value="HELICASE_CTER"/>
    <property type="match status" value="1"/>
</dbReference>
<feature type="region of interest" description="Disordered" evidence="7">
    <location>
        <begin position="1"/>
        <end position="52"/>
    </location>
</feature>
<dbReference type="PROSITE" id="PS00690">
    <property type="entry name" value="DEAH_ATP_HELICASE"/>
    <property type="match status" value="1"/>
</dbReference>
<dbReference type="GO" id="GO:0003723">
    <property type="term" value="F:RNA binding"/>
    <property type="evidence" value="ECO:0007669"/>
    <property type="project" value="TreeGrafter"/>
</dbReference>
<dbReference type="Proteomes" id="UP001214628">
    <property type="component" value="Chromosome 1"/>
</dbReference>
<feature type="domain" description="Helicase C-terminal" evidence="9">
    <location>
        <begin position="898"/>
        <end position="1066"/>
    </location>
</feature>
<keyword evidence="3 10" id="KW-0378">Hydrolase</keyword>
<feature type="region of interest" description="Disordered" evidence="7">
    <location>
        <begin position="184"/>
        <end position="216"/>
    </location>
</feature>
<feature type="domain" description="Helicase ATP-binding" evidence="8">
    <location>
        <begin position="647"/>
        <end position="822"/>
    </location>
</feature>